<dbReference type="InterPro" id="IPR015793">
    <property type="entry name" value="Pyrv_Knase_brl"/>
</dbReference>
<name>A0A1F5S1E4_9BACT</name>
<dbReference type="InterPro" id="IPR015806">
    <property type="entry name" value="Pyrv_Knase_insert_dom_sf"/>
</dbReference>
<dbReference type="InterPro" id="IPR015813">
    <property type="entry name" value="Pyrv/PenolPyrv_kinase-like_dom"/>
</dbReference>
<evidence type="ECO:0000259" key="1">
    <source>
        <dbReference type="Pfam" id="PF00224"/>
    </source>
</evidence>
<dbReference type="AlphaFoldDB" id="A0A1F5S1E4"/>
<dbReference type="Gene3D" id="3.20.20.60">
    <property type="entry name" value="Phosphoenolpyruvate-binding domains"/>
    <property type="match status" value="1"/>
</dbReference>
<dbReference type="GO" id="GO:0030955">
    <property type="term" value="F:potassium ion binding"/>
    <property type="evidence" value="ECO:0007669"/>
    <property type="project" value="InterPro"/>
</dbReference>
<dbReference type="GO" id="GO:0000287">
    <property type="term" value="F:magnesium ion binding"/>
    <property type="evidence" value="ECO:0007669"/>
    <property type="project" value="InterPro"/>
</dbReference>
<dbReference type="EMBL" id="MFFS01000100">
    <property type="protein sequence ID" value="OGF20273.1"/>
    <property type="molecule type" value="Genomic_DNA"/>
</dbReference>
<reference evidence="2 3" key="1">
    <citation type="journal article" date="2016" name="Nat. Commun.">
        <title>Thousands of microbial genomes shed light on interconnected biogeochemical processes in an aquifer system.</title>
        <authorList>
            <person name="Anantharaman K."/>
            <person name="Brown C.T."/>
            <person name="Hug L.A."/>
            <person name="Sharon I."/>
            <person name="Castelle C.J."/>
            <person name="Probst A.J."/>
            <person name="Thomas B.C."/>
            <person name="Singh A."/>
            <person name="Wilkins M.J."/>
            <person name="Karaoz U."/>
            <person name="Brodie E.L."/>
            <person name="Williams K.H."/>
            <person name="Hubbard S.S."/>
            <person name="Banfield J.F."/>
        </authorList>
    </citation>
    <scope>NUCLEOTIDE SEQUENCE [LARGE SCALE GENOMIC DNA]</scope>
</reference>
<dbReference type="SUPFAM" id="SSF51621">
    <property type="entry name" value="Phosphoenolpyruvate/pyruvate domain"/>
    <property type="match status" value="1"/>
</dbReference>
<sequence>MESSVNAPDVHINLPSLTKKDREYILFAIENGVDFISHSFSKDLEFHSDNPIVDYLAKCAKLGSFTPLGT</sequence>
<dbReference type="Gene3D" id="2.40.33.10">
    <property type="entry name" value="PK beta-barrel domain-like"/>
    <property type="match status" value="1"/>
</dbReference>
<comment type="caution">
    <text evidence="2">The sequence shown here is derived from an EMBL/GenBank/DDBJ whole genome shotgun (WGS) entry which is preliminary data.</text>
</comment>
<accession>A0A1F5S1E4</accession>
<dbReference type="STRING" id="1797985.A2Y83_01940"/>
<evidence type="ECO:0000313" key="3">
    <source>
        <dbReference type="Proteomes" id="UP000178323"/>
    </source>
</evidence>
<gene>
    <name evidence="2" type="ORF">A2Y83_01940</name>
</gene>
<dbReference type="GO" id="GO:0004743">
    <property type="term" value="F:pyruvate kinase activity"/>
    <property type="evidence" value="ECO:0007669"/>
    <property type="project" value="InterPro"/>
</dbReference>
<organism evidence="2 3">
    <name type="scientific">Candidatus Falkowbacteria bacterium RBG_13_39_14</name>
    <dbReference type="NCBI Taxonomy" id="1797985"/>
    <lineage>
        <taxon>Bacteria</taxon>
        <taxon>Candidatus Falkowiibacteriota</taxon>
    </lineage>
</organism>
<dbReference type="InterPro" id="IPR040442">
    <property type="entry name" value="Pyrv_kinase-like_dom_sf"/>
</dbReference>
<evidence type="ECO:0000313" key="2">
    <source>
        <dbReference type="EMBL" id="OGF20273.1"/>
    </source>
</evidence>
<dbReference type="Proteomes" id="UP000178323">
    <property type="component" value="Unassembled WGS sequence"/>
</dbReference>
<proteinExistence type="predicted"/>
<feature type="domain" description="Pyruvate kinase barrel" evidence="1">
    <location>
        <begin position="4"/>
        <end position="42"/>
    </location>
</feature>
<protein>
    <recommendedName>
        <fullName evidence="1">Pyruvate kinase barrel domain-containing protein</fullName>
    </recommendedName>
</protein>
<dbReference type="Pfam" id="PF00224">
    <property type="entry name" value="PK"/>
    <property type="match status" value="1"/>
</dbReference>